<feature type="region of interest" description="Disordered" evidence="1">
    <location>
        <begin position="111"/>
        <end position="132"/>
    </location>
</feature>
<feature type="compositionally biased region" description="Polar residues" evidence="1">
    <location>
        <begin position="184"/>
        <end position="196"/>
    </location>
</feature>
<sequence length="248" mass="27452">MSLSHSTSDKSSPSLSVVTSSNMHQHSSASDSNFKHADSSFQTRKLPLGAMVSPLSPFFNERAKFCALEQAKTKAVEVALADLDIGNTNSRARSTSQSSKLSEACSSASYSSVSSQDSHHSNIATPISTMGDETLPPSLPRISYEDWSKFGINLFAPKLLNPHSKIYYHYPNVEKKKTHVNHLNGNRSRLRSSTVHGYSHPQDKGNHNFNTPVNPQSPNLPAQNRPHPQSPLTRFCSLRHPLERNYTR</sequence>
<dbReference type="Proteomes" id="UP000235388">
    <property type="component" value="Unassembled WGS sequence"/>
</dbReference>
<protein>
    <submittedName>
        <fullName evidence="2">Uncharacterized protein</fullName>
    </submittedName>
</protein>
<proteinExistence type="predicted"/>
<reference evidence="2 3" key="1">
    <citation type="submission" date="2017-11" db="EMBL/GenBank/DDBJ databases">
        <title>De novo assembly and phasing of dikaryotic genomes from two isolates of Puccinia coronata f. sp. avenae, the causal agent of oat crown rust.</title>
        <authorList>
            <person name="Miller M.E."/>
            <person name="Zhang Y."/>
            <person name="Omidvar V."/>
            <person name="Sperschneider J."/>
            <person name="Schwessinger B."/>
            <person name="Raley C."/>
            <person name="Palmer J.M."/>
            <person name="Garnica D."/>
            <person name="Upadhyaya N."/>
            <person name="Rathjen J."/>
            <person name="Taylor J.M."/>
            <person name="Park R.F."/>
            <person name="Dodds P.N."/>
            <person name="Hirsch C.D."/>
            <person name="Kianian S.F."/>
            <person name="Figueroa M."/>
        </authorList>
    </citation>
    <scope>NUCLEOTIDE SEQUENCE [LARGE SCALE GENOMIC DNA]</scope>
    <source>
        <strain evidence="2">12NC29</strain>
    </source>
</reference>
<evidence type="ECO:0000256" key="1">
    <source>
        <dbReference type="SAM" id="MobiDB-lite"/>
    </source>
</evidence>
<feature type="compositionally biased region" description="Polar residues" evidence="1">
    <location>
        <begin position="22"/>
        <end position="32"/>
    </location>
</feature>
<organism evidence="2 3">
    <name type="scientific">Puccinia coronata f. sp. avenae</name>
    <dbReference type="NCBI Taxonomy" id="200324"/>
    <lineage>
        <taxon>Eukaryota</taxon>
        <taxon>Fungi</taxon>
        <taxon>Dikarya</taxon>
        <taxon>Basidiomycota</taxon>
        <taxon>Pucciniomycotina</taxon>
        <taxon>Pucciniomycetes</taxon>
        <taxon>Pucciniales</taxon>
        <taxon>Pucciniaceae</taxon>
        <taxon>Puccinia</taxon>
    </lineage>
</organism>
<evidence type="ECO:0000313" key="2">
    <source>
        <dbReference type="EMBL" id="PLW30672.1"/>
    </source>
</evidence>
<gene>
    <name evidence="2" type="ORF">PCANC_18699</name>
</gene>
<comment type="caution">
    <text evidence="2">The sequence shown here is derived from an EMBL/GenBank/DDBJ whole genome shotgun (WGS) entry which is preliminary data.</text>
</comment>
<name>A0A2N5TYW7_9BASI</name>
<dbReference type="EMBL" id="PGCJ01000369">
    <property type="protein sequence ID" value="PLW30672.1"/>
    <property type="molecule type" value="Genomic_DNA"/>
</dbReference>
<feature type="compositionally biased region" description="Polar residues" evidence="1">
    <location>
        <begin position="207"/>
        <end position="232"/>
    </location>
</feature>
<feature type="compositionally biased region" description="Low complexity" evidence="1">
    <location>
        <begin position="1"/>
        <end position="21"/>
    </location>
</feature>
<dbReference type="AlphaFoldDB" id="A0A2N5TYW7"/>
<feature type="region of interest" description="Disordered" evidence="1">
    <location>
        <begin position="1"/>
        <end position="38"/>
    </location>
</feature>
<dbReference type="OrthoDB" id="2503200at2759"/>
<accession>A0A2N5TYW7</accession>
<keyword evidence="3" id="KW-1185">Reference proteome</keyword>
<feature type="region of interest" description="Disordered" evidence="1">
    <location>
        <begin position="184"/>
        <end position="248"/>
    </location>
</feature>
<evidence type="ECO:0000313" key="3">
    <source>
        <dbReference type="Proteomes" id="UP000235388"/>
    </source>
</evidence>